<dbReference type="Proteomes" id="UP000183410">
    <property type="component" value="Unassembled WGS sequence"/>
</dbReference>
<accession>A0A1I2F9I6</accession>
<sequence>MIEFNNSTYRCTSEIVLRLISGKWKIINLTLLSKGALRFNELQRQLPDAMLITGLLRDEPC</sequence>
<proteinExistence type="predicted"/>
<dbReference type="EMBL" id="FONN01000011">
    <property type="protein sequence ID" value="SFF01226.1"/>
    <property type="molecule type" value="Genomic_DNA"/>
</dbReference>
<feature type="domain" description="HTH hxlR-type" evidence="1">
    <location>
        <begin position="11"/>
        <end position="61"/>
    </location>
</feature>
<dbReference type="RefSeq" id="WP_052737065.1">
    <property type="nucleotide sequence ID" value="NZ_FONN01000011.1"/>
</dbReference>
<dbReference type="OrthoDB" id="9791143at2"/>
<dbReference type="InterPro" id="IPR036390">
    <property type="entry name" value="WH_DNA-bd_sf"/>
</dbReference>
<gene>
    <name evidence="2" type="ORF">SAMN04487969_111102</name>
</gene>
<evidence type="ECO:0000259" key="1">
    <source>
        <dbReference type="PROSITE" id="PS51118"/>
    </source>
</evidence>
<keyword evidence="3" id="KW-1185">Reference proteome</keyword>
<dbReference type="Pfam" id="PF01638">
    <property type="entry name" value="HxlR"/>
    <property type="match status" value="1"/>
</dbReference>
<dbReference type="InterPro" id="IPR036388">
    <property type="entry name" value="WH-like_DNA-bd_sf"/>
</dbReference>
<reference evidence="3" key="1">
    <citation type="submission" date="2016-10" db="EMBL/GenBank/DDBJ databases">
        <authorList>
            <person name="Varghese N."/>
            <person name="Submissions S."/>
        </authorList>
    </citation>
    <scope>NUCLEOTIDE SEQUENCE [LARGE SCALE GENOMIC DNA]</scope>
    <source>
        <strain evidence="3">CGMCC 1.10223</strain>
    </source>
</reference>
<dbReference type="InterPro" id="IPR002577">
    <property type="entry name" value="HTH_HxlR"/>
</dbReference>
<organism evidence="2 3">
    <name type="scientific">Paenibacillus algorifonticola</name>
    <dbReference type="NCBI Taxonomy" id="684063"/>
    <lineage>
        <taxon>Bacteria</taxon>
        <taxon>Bacillati</taxon>
        <taxon>Bacillota</taxon>
        <taxon>Bacilli</taxon>
        <taxon>Bacillales</taxon>
        <taxon>Paenibacillaceae</taxon>
        <taxon>Paenibacillus</taxon>
    </lineage>
</organism>
<dbReference type="SUPFAM" id="SSF46785">
    <property type="entry name" value="Winged helix' DNA-binding domain"/>
    <property type="match status" value="1"/>
</dbReference>
<name>A0A1I2F9I6_9BACL</name>
<evidence type="ECO:0000313" key="3">
    <source>
        <dbReference type="Proteomes" id="UP000183410"/>
    </source>
</evidence>
<dbReference type="Gene3D" id="1.10.10.10">
    <property type="entry name" value="Winged helix-like DNA-binding domain superfamily/Winged helix DNA-binding domain"/>
    <property type="match status" value="1"/>
</dbReference>
<dbReference type="PROSITE" id="PS51118">
    <property type="entry name" value="HTH_HXLR"/>
    <property type="match status" value="1"/>
</dbReference>
<evidence type="ECO:0000313" key="2">
    <source>
        <dbReference type="EMBL" id="SFF01226.1"/>
    </source>
</evidence>
<dbReference type="AlphaFoldDB" id="A0A1I2F9I6"/>
<protein>
    <submittedName>
        <fullName evidence="2">Transcriptional regulator, HxlR family</fullName>
    </submittedName>
</protein>